<dbReference type="AlphaFoldDB" id="A0A1H9CTZ1"/>
<gene>
    <name evidence="2" type="ORF">SAMN05444005_10580</name>
</gene>
<name>A0A1H9CTZ1_9FLAO</name>
<dbReference type="RefSeq" id="WP_091468395.1">
    <property type="nucleotide sequence ID" value="NZ_FOEI01000005.1"/>
</dbReference>
<dbReference type="GO" id="GO:0016887">
    <property type="term" value="F:ATP hydrolysis activity"/>
    <property type="evidence" value="ECO:0007669"/>
    <property type="project" value="InterPro"/>
</dbReference>
<evidence type="ECO:0000313" key="2">
    <source>
        <dbReference type="EMBL" id="SEQ04644.1"/>
    </source>
</evidence>
<dbReference type="InterPro" id="IPR038729">
    <property type="entry name" value="Rad50/SbcC_AAA"/>
</dbReference>
<sequence>MLITRIIAKNFKTYRELDLDLTVNEEQPIILIGGENGGGKTTLFQAIYYALYGLKVKDFEHFNKLQNAGERAKNEGNSSNKIELEIHFTGKVLHNDYKYIIKRLYTINAQNSPVEAVTLNLNGDVFQYGTATPHAERVKKEAEVNKIIKANLPQELSKYFLFDAMEAGNLLKDEYLNRVIKENIENVMGFNKYIQLGNATNILTQEYIAQGIEIEEERNQYKNLLEEKKKIKELIVATNTHYERALSYSLSQKEFYESAKEGKNLQANIKEQIQLVERKIEDILNRETLFIEQSERFLNDIEIQVFIPKLISIIQNEIELILAEKSQKNNNDFIEPEHITKISEKVIAFLKENNLIESELTNEQKGLLKEYIIKKSNQDNTKTDYDFIDKNDVTNLEQLLGWSSINQFNIIEQQKESLEKELATLPNLKIQLLDLRKSDVGGGDEIIQSFEANELKIKEHKETIKGYKSDIEKLDTKIKKFDLSDEEVPNPKLELLKKLGPLFTKVSNALLVNKKSRIEEAMKNDLNTTLVAYENQIDRVELSEDLSNLSFKIYHKAGNEIYLEELNAASKQIIIQVLLKSLHYFGDYNPPVMIDTVMGYLDESSRASLLENYFPKLSHQTILLSTDSEIRKHIDLEKIENFIAKKFTLVRDKENQLTEVVEGYFPN</sequence>
<keyword evidence="3" id="KW-1185">Reference proteome</keyword>
<dbReference type="GO" id="GO:0006302">
    <property type="term" value="P:double-strand break repair"/>
    <property type="evidence" value="ECO:0007669"/>
    <property type="project" value="InterPro"/>
</dbReference>
<dbReference type="OrthoDB" id="9795626at2"/>
<evidence type="ECO:0000259" key="1">
    <source>
        <dbReference type="Pfam" id="PF13476"/>
    </source>
</evidence>
<dbReference type="EMBL" id="FOEI01000005">
    <property type="protein sequence ID" value="SEQ04644.1"/>
    <property type="molecule type" value="Genomic_DNA"/>
</dbReference>
<dbReference type="Proteomes" id="UP000198648">
    <property type="component" value="Unassembled WGS sequence"/>
</dbReference>
<dbReference type="SUPFAM" id="SSF52540">
    <property type="entry name" value="P-loop containing nucleoside triphosphate hydrolases"/>
    <property type="match status" value="1"/>
</dbReference>
<proteinExistence type="predicted"/>
<reference evidence="2 3" key="1">
    <citation type="submission" date="2016-10" db="EMBL/GenBank/DDBJ databases">
        <authorList>
            <person name="de Groot N.N."/>
        </authorList>
    </citation>
    <scope>NUCLEOTIDE SEQUENCE [LARGE SCALE GENOMIC DNA]</scope>
    <source>
        <strain evidence="2 3">DSM 27078</strain>
    </source>
</reference>
<dbReference type="Gene3D" id="3.40.50.300">
    <property type="entry name" value="P-loop containing nucleotide triphosphate hydrolases"/>
    <property type="match status" value="2"/>
</dbReference>
<accession>A0A1H9CTZ1</accession>
<evidence type="ECO:0000313" key="3">
    <source>
        <dbReference type="Proteomes" id="UP000198648"/>
    </source>
</evidence>
<feature type="domain" description="Rad50/SbcC-type AAA" evidence="1">
    <location>
        <begin position="6"/>
        <end position="281"/>
    </location>
</feature>
<dbReference type="STRING" id="1299341.SAMN05444005_10580"/>
<dbReference type="InterPro" id="IPR027417">
    <property type="entry name" value="P-loop_NTPase"/>
</dbReference>
<dbReference type="Pfam" id="PF13476">
    <property type="entry name" value="AAA_23"/>
    <property type="match status" value="1"/>
</dbReference>
<organism evidence="2 3">
    <name type="scientific">Flavobacterium urocaniciphilum</name>
    <dbReference type="NCBI Taxonomy" id="1299341"/>
    <lineage>
        <taxon>Bacteria</taxon>
        <taxon>Pseudomonadati</taxon>
        <taxon>Bacteroidota</taxon>
        <taxon>Flavobacteriia</taxon>
        <taxon>Flavobacteriales</taxon>
        <taxon>Flavobacteriaceae</taxon>
        <taxon>Flavobacterium</taxon>
    </lineage>
</organism>
<protein>
    <submittedName>
        <fullName evidence="2">DNA sulfur modification protein DndD</fullName>
    </submittedName>
</protein>